<organism evidence="1 2">
    <name type="scientific">Racocetra persica</name>
    <dbReference type="NCBI Taxonomy" id="160502"/>
    <lineage>
        <taxon>Eukaryota</taxon>
        <taxon>Fungi</taxon>
        <taxon>Fungi incertae sedis</taxon>
        <taxon>Mucoromycota</taxon>
        <taxon>Glomeromycotina</taxon>
        <taxon>Glomeromycetes</taxon>
        <taxon>Diversisporales</taxon>
        <taxon>Gigasporaceae</taxon>
        <taxon>Racocetra</taxon>
    </lineage>
</organism>
<protein>
    <submittedName>
        <fullName evidence="1">7895_t:CDS:1</fullName>
    </submittedName>
</protein>
<accession>A0ACA9M9F4</accession>
<gene>
    <name evidence="1" type="ORF">RPERSI_LOCUS4930</name>
</gene>
<feature type="non-terminal residue" evidence="1">
    <location>
        <position position="1"/>
    </location>
</feature>
<name>A0ACA9M9F4_9GLOM</name>
<proteinExistence type="predicted"/>
<dbReference type="EMBL" id="CAJVQC010007143">
    <property type="protein sequence ID" value="CAG8575623.1"/>
    <property type="molecule type" value="Genomic_DNA"/>
</dbReference>
<reference evidence="1" key="1">
    <citation type="submission" date="2021-06" db="EMBL/GenBank/DDBJ databases">
        <authorList>
            <person name="Kallberg Y."/>
            <person name="Tangrot J."/>
            <person name="Rosling A."/>
        </authorList>
    </citation>
    <scope>NUCLEOTIDE SEQUENCE</scope>
    <source>
        <strain evidence="1">MA461A</strain>
    </source>
</reference>
<evidence type="ECO:0000313" key="1">
    <source>
        <dbReference type="EMBL" id="CAG8575623.1"/>
    </source>
</evidence>
<dbReference type="Proteomes" id="UP000789920">
    <property type="component" value="Unassembled WGS sequence"/>
</dbReference>
<comment type="caution">
    <text evidence="1">The sequence shown here is derived from an EMBL/GenBank/DDBJ whole genome shotgun (WGS) entry which is preliminary data.</text>
</comment>
<keyword evidence="2" id="KW-1185">Reference proteome</keyword>
<evidence type="ECO:0000313" key="2">
    <source>
        <dbReference type="Proteomes" id="UP000789920"/>
    </source>
</evidence>
<sequence length="320" mass="37143">TQEQTSEELKRLLNNFKPKKEEFIQEPQFKPSEKGGTLPKHLIKEDNKMNNSQLSHSQAKGKYLGVVLTKPEEKIKCSVVNHDEYPKTEITTRKKLQEFYIYRAFGCWGVQGTSLKDLLGGCKGYNPITDKTCDLCLKECEDLKKAEELGKNTTKNSNDDINKSVKDQPGKFCNSCLTECISELEKKGAENSIDCQEQEYHEYPFLKEYYKLITKIKEPMREVEIDEKSFEAYHLRVIEERLNDILKRGGTKQFVEDSTFMESKRTLCFENNNKEYVVYSCGVCLGSEELLDELVDRIKAGEIKLSAQYLYDTEEYKIRF</sequence>